<evidence type="ECO:0000313" key="3">
    <source>
        <dbReference type="EMBL" id="MDR7093926.1"/>
    </source>
</evidence>
<evidence type="ECO:0000313" key="4">
    <source>
        <dbReference type="Proteomes" id="UP001265550"/>
    </source>
</evidence>
<dbReference type="PRINTS" id="PR00081">
    <property type="entry name" value="GDHRDH"/>
</dbReference>
<evidence type="ECO:0000256" key="2">
    <source>
        <dbReference type="ARBA" id="ARBA00023002"/>
    </source>
</evidence>
<accession>A0ABU1V8Y8</accession>
<dbReference type="PANTHER" id="PTHR43477">
    <property type="entry name" value="DIHYDROANTICAPSIN 7-DEHYDROGENASE"/>
    <property type="match status" value="1"/>
</dbReference>
<comment type="similarity">
    <text evidence="1">Belongs to the short-chain dehydrogenases/reductases (SDR) family.</text>
</comment>
<dbReference type="Gene3D" id="3.40.50.720">
    <property type="entry name" value="NAD(P)-binding Rossmann-like Domain"/>
    <property type="match status" value="1"/>
</dbReference>
<organism evidence="3 4">
    <name type="scientific">Hydrogenophaga laconesensis</name>
    <dbReference type="NCBI Taxonomy" id="1805971"/>
    <lineage>
        <taxon>Bacteria</taxon>
        <taxon>Pseudomonadati</taxon>
        <taxon>Pseudomonadota</taxon>
        <taxon>Betaproteobacteria</taxon>
        <taxon>Burkholderiales</taxon>
        <taxon>Comamonadaceae</taxon>
        <taxon>Hydrogenophaga</taxon>
    </lineage>
</organism>
<dbReference type="PANTHER" id="PTHR43477:SF1">
    <property type="entry name" value="DIHYDROANTICAPSIN 7-DEHYDROGENASE"/>
    <property type="match status" value="1"/>
</dbReference>
<dbReference type="InterPro" id="IPR002347">
    <property type="entry name" value="SDR_fam"/>
</dbReference>
<dbReference type="RefSeq" id="WP_204732216.1">
    <property type="nucleotide sequence ID" value="NZ_JAVDWE010000003.1"/>
</dbReference>
<keyword evidence="2" id="KW-0560">Oxidoreductase</keyword>
<comment type="caution">
    <text evidence="3">The sequence shown here is derived from an EMBL/GenBank/DDBJ whole genome shotgun (WGS) entry which is preliminary data.</text>
</comment>
<dbReference type="InterPro" id="IPR036291">
    <property type="entry name" value="NAD(P)-bd_dom_sf"/>
</dbReference>
<dbReference type="Pfam" id="PF13561">
    <property type="entry name" value="adh_short_C2"/>
    <property type="match status" value="1"/>
</dbReference>
<protein>
    <submittedName>
        <fullName evidence="3">NAD(P)-dependent dehydrogenase (Short-subunit alcohol dehydrogenase family)</fullName>
    </submittedName>
</protein>
<dbReference type="EMBL" id="JAVDWE010000003">
    <property type="protein sequence ID" value="MDR7093926.1"/>
    <property type="molecule type" value="Genomic_DNA"/>
</dbReference>
<proteinExistence type="inferred from homology"/>
<dbReference type="SUPFAM" id="SSF51735">
    <property type="entry name" value="NAD(P)-binding Rossmann-fold domains"/>
    <property type="match status" value="1"/>
</dbReference>
<sequence length="250" mass="25075">MSAAKTAVVVGATGALGQVLVARLAGQGLNVLAVARSAGALADLQRSVPGIRTCAADIGSDTAIAAISQALDGPVVMAVLSVGLPVAGGVADVPPDALGLVANIKAGGMARLARAVLPRMSRGSRLVAIGGHYGFEPTAYTAGAGVANAALANLVRQLNWAHGPQGITSHLLAPGPMDTDRLRKVAQGRADREGRSIEDVLDAMRGESAIGALTTLDQVAWAVSLLLAPEADALAGSTLFLDSGMRRGLP</sequence>
<gene>
    <name evidence="3" type="ORF">J2X09_001658</name>
</gene>
<evidence type="ECO:0000256" key="1">
    <source>
        <dbReference type="ARBA" id="ARBA00006484"/>
    </source>
</evidence>
<reference evidence="3 4" key="1">
    <citation type="submission" date="2023-07" db="EMBL/GenBank/DDBJ databases">
        <title>Sorghum-associated microbial communities from plants grown in Nebraska, USA.</title>
        <authorList>
            <person name="Schachtman D."/>
        </authorList>
    </citation>
    <scope>NUCLEOTIDE SEQUENCE [LARGE SCALE GENOMIC DNA]</scope>
    <source>
        <strain evidence="3 4">BE240</strain>
    </source>
</reference>
<dbReference type="Proteomes" id="UP001265550">
    <property type="component" value="Unassembled WGS sequence"/>
</dbReference>
<name>A0ABU1V8Y8_9BURK</name>
<keyword evidence="4" id="KW-1185">Reference proteome</keyword>
<dbReference type="InterPro" id="IPR051122">
    <property type="entry name" value="SDR_DHRS6-like"/>
</dbReference>